<dbReference type="Proteomes" id="UP000191612">
    <property type="component" value="Unassembled WGS sequence"/>
</dbReference>
<dbReference type="InterPro" id="IPR050091">
    <property type="entry name" value="PKS_NRPS_Biosynth_Enz"/>
</dbReference>
<dbReference type="Gene3D" id="3.40.47.10">
    <property type="match status" value="1"/>
</dbReference>
<dbReference type="SMART" id="SM00827">
    <property type="entry name" value="PKS_AT"/>
    <property type="match status" value="1"/>
</dbReference>
<comment type="caution">
    <text evidence="11">The sequence shown here is derived from an EMBL/GenBank/DDBJ whole genome shotgun (WGS) entry which is preliminary data.</text>
</comment>
<dbReference type="InterPro" id="IPR032088">
    <property type="entry name" value="SAT"/>
</dbReference>
<dbReference type="Pfam" id="PF16073">
    <property type="entry name" value="SAT"/>
    <property type="match status" value="1"/>
</dbReference>
<dbReference type="Gene3D" id="3.40.366.10">
    <property type="entry name" value="Malonyl-Coenzyme A Acyl Carrier Protein, domain 2"/>
    <property type="match status" value="2"/>
</dbReference>
<dbReference type="GO" id="GO:0017000">
    <property type="term" value="P:antibiotic biosynthetic process"/>
    <property type="evidence" value="ECO:0007669"/>
    <property type="project" value="UniProtKB-ARBA"/>
</dbReference>
<sequence>MQPSTDSLKSPVSVLFGPQCSNFDDVAAEISKALAEDPSVQFIRDILTELPSLWADITKAFPSLSQISGNEQIVELVQKLNGLPSPATAEPTNVILTPLTVISQILEFAKLNDRNDEQKIIDAQGFCVGFLSAVVVACAKGNDEFRSLTATIIRLAVCIGALVDLDELMNGSSRSVVAYASCELDTNYMTVTVSGDEMNALVKDLTRHDLSAKPIALKGRFHHKTHRVAVQHMITFFGQDKRFQLPAGTKLRLPLRSNVDGNIVAQDDILALAMESILIMQCKWLPTVANAFHEIRKVDNTARLLTVGDKSIIPQSVRMQSIQGNDHCDFRGETNGLTNGHVSPKGTEAVPAVRNGTLNGHCDASGTPIAIVGMAGRYPQADSIEALWEMLELGRCAVTEMPENRFKLSEMLRQPKGPFFGNYLDDPDAFDHRFFGISAREAEAMDPQQRLLLQVAYNAMESAGYCGISTSSLTSDIGCYIGVGSDDYTDNVGSQDSNAFSATGTLQAFNSGRISHYFGWSGPSLTVDTACSSAAVAIHLACKALQAKECAIAMAGGVNVMTSPKVTQNLAAASFLSPTGASKAFDVHADGYCRGEGAGLVMLRPLEDALRDHDTVLAVIAGSAVNQGSNCSPITVPVSESQQSLYRKALAAGATSPFEVTYVEAHGTGTQVGDPIEFDSIRQVFGGAMRDQRLYIGSIKDNIGHTETSSGVAALLKTVMMIQEGRIPKQANFTRLNPKIPLSDQEDISIPEQSTKWESSHPTAMVTNYGAAGSNAALLVKQYRGPSVSSEYIENCPLEVPIFISAKSQESLRAYCEALHKFVTIRSIKENSRLLQDVAYNLAVKQNRSMDYTATFSTDSKDVSAFLKKLTNVISDGTYTQRKPAKPLPVILCFGGQTGNTASISEDLFNSCGHLRHHLMQCDNTCEALSLPSIFPTIFQNSPIEDLVSLHCILFSIQYASAKAWMDSGVKVDRIIGHSFGQLTGLCISGTLSLSDTMTLISQRARLIHGSWGMEHGSMLSIKGTQKDVRDLVNACNNEVDIACFNGERSVVVAGDESSIAKIEIMAADKPRLIETKRLGSTHGFHSRLVDAIVPGLTQVAQSLVYHEPQIPIEACTVLEDWTSVTPKKIVQHSRMPVHFQSAVNKAALKAAGPAYWLEAGSGSPVIPMIRQIIQSSSSPQGHVFQSLNLHDDQAQRNIATATANLWSKGAEVQFWPFSYHQAPSYKSMNLPPYQFAKTKHWIAFDPHAFVPKTSPPMPETAHGLVNVLEQTTRDTVFSVNVSDSLYRLCAQGHSVVGQSLCPASLYIEIILKAASKLASGGLDGLMPHVQNLSISAPLLLESEGEVRLRLSTTDTALTWSFSLFTQTAISSQETHATGEIGLHKVDAASKASSRFRSLDRLITPSRAEGISKLSDSNGLMGSPVYQTFNRVVAYADYFRGVQGVFSNGNEAMGRVSLPNSPSANSICDPVLVDNFLQVAGIHTNCLSDTRDDEVFVCSAIGDIFISDIYIQRDTKSTGTTTTYTSYDRPSKKQFTSDIFVFDSESGKMLVAIMSATFTGVLMSNLSRALGKLNKSSRVSASQPIETNPQLEAQLPELTIVPISQQESSADGGHVEAVREMFHTLLGIPLEDLLPSSGLEDIGVDSLMRTEVLTEIKKRFKFDLSVSALMDIPDIQSLTNAIFPGASPQIERIFTPAETPANGTLSRSSQTRAVSPVGDSFAELSRDVFASVKETTAHSEKTQWTGFCDKVHPQQMALVTAYVVEAFRTMGVSLESFEPGQAVPQIPVLPQHHQVREQLYSILESSELVQRHDNVALRTEKVVPSTHSSVLHEQIVRKYPHHESEHSLLRTTGTQLAQCLTGSADPLAILFQDKEARELIGNVYTHAPMFHSATIHLTQLLRDVLSKADPGREIKILEIGAGTGGTTGFLLSQLADVAGLRFEYTFTDISSSLVALARKRFQKYDFMRYRLLNVDQDPPQEMLGQYDVVLSSNCIHATPDIMKSTKNISRLLRSDGILCLIELTRNLFWFDLVFGLLEGWWMFNDGRQHALASEHVWNKALRQAGYHWVDWSSNASKESEILRLIVASPAKLEPDGTAFITEETVTFAEKDGVQLEADIYYPSEVDTSGRPRPIALIIHGGGHVMLSRKDIRHEQKEMLLAAGFLPVSIDYRLCPEISLLDGPMQDSRDAFRWAREVLPCLVLERSDIIPDGDHVVSVGWSTGGHLAMTLAWTAAEVGVRPPEAILSFYSPTDYEDPFWSESNLPFGESATPIGTYDQWEAVQPTPITAYNPPSSLGGWMNPSDARSRIALHMNWTGQTVPVLLNNLGSNLGTSNSELKQPSIRDIQAISPLAQIRSHKYKSPTFIIHGTRDDLIPIAQAKRTYAALCDAGVTADIRVLDAVHLFDIYPDMKRNQEAKQAIQDGFAFLKSQVQTL</sequence>
<dbReference type="Pfam" id="PF00550">
    <property type="entry name" value="PP-binding"/>
    <property type="match status" value="1"/>
</dbReference>
<dbReference type="Pfam" id="PF14765">
    <property type="entry name" value="PS-DH"/>
    <property type="match status" value="1"/>
</dbReference>
<dbReference type="InterPro" id="IPR013217">
    <property type="entry name" value="Methyltransf_12"/>
</dbReference>
<dbReference type="SMART" id="SM00823">
    <property type="entry name" value="PKS_PP"/>
    <property type="match status" value="1"/>
</dbReference>
<dbReference type="InterPro" id="IPR020841">
    <property type="entry name" value="PKS_Beta-ketoAc_synthase_dom"/>
</dbReference>
<dbReference type="InterPro" id="IPR042104">
    <property type="entry name" value="PKS_dehydratase_sf"/>
</dbReference>
<evidence type="ECO:0000259" key="9">
    <source>
        <dbReference type="PROSITE" id="PS52004"/>
    </source>
</evidence>
<feature type="active site" description="Proton donor; for dehydratase activity" evidence="7">
    <location>
        <position position="1474"/>
    </location>
</feature>
<dbReference type="GO" id="GO:0030639">
    <property type="term" value="P:polyketide biosynthetic process"/>
    <property type="evidence" value="ECO:0007669"/>
    <property type="project" value="UniProtKB-ARBA"/>
</dbReference>
<dbReference type="STRING" id="60172.A0A1V6QS59"/>
<feature type="region of interest" description="C-terminal hotdog fold" evidence="7">
    <location>
        <begin position="1416"/>
        <end position="1567"/>
    </location>
</feature>
<keyword evidence="6" id="KW-0511">Multifunctional enzyme</keyword>
<dbReference type="SUPFAM" id="SSF47336">
    <property type="entry name" value="ACP-like"/>
    <property type="match status" value="1"/>
</dbReference>
<dbReference type="GO" id="GO:0004312">
    <property type="term" value="F:fatty acid synthase activity"/>
    <property type="evidence" value="ECO:0007669"/>
    <property type="project" value="TreeGrafter"/>
</dbReference>
<dbReference type="PANTHER" id="PTHR43775:SF21">
    <property type="entry name" value="NON-REDUCING POLYKETIDE SYNTHASE AUSA-RELATED"/>
    <property type="match status" value="1"/>
</dbReference>
<dbReference type="GO" id="GO:0008168">
    <property type="term" value="F:methyltransferase activity"/>
    <property type="evidence" value="ECO:0007669"/>
    <property type="project" value="UniProtKB-KW"/>
</dbReference>
<dbReference type="InterPro" id="IPR016039">
    <property type="entry name" value="Thiolase-like"/>
</dbReference>
<dbReference type="Pfam" id="PF02801">
    <property type="entry name" value="Ketoacyl-synt_C"/>
    <property type="match status" value="1"/>
</dbReference>
<dbReference type="Pfam" id="PF08242">
    <property type="entry name" value="Methyltransf_12"/>
    <property type="match status" value="1"/>
</dbReference>
<keyword evidence="4" id="KW-0489">Methyltransferase</keyword>
<dbReference type="GO" id="GO:1901336">
    <property type="term" value="P:lactone biosynthetic process"/>
    <property type="evidence" value="ECO:0007669"/>
    <property type="project" value="UniProtKB-ARBA"/>
</dbReference>
<dbReference type="Pfam" id="PF00698">
    <property type="entry name" value="Acyl_transf_1"/>
    <property type="match status" value="1"/>
</dbReference>
<accession>A0A1V6QS59</accession>
<dbReference type="PROSITE" id="PS00606">
    <property type="entry name" value="KS3_1"/>
    <property type="match status" value="1"/>
</dbReference>
<dbReference type="SMART" id="SM00825">
    <property type="entry name" value="PKS_KS"/>
    <property type="match status" value="1"/>
</dbReference>
<dbReference type="GO" id="GO:0006633">
    <property type="term" value="P:fatty acid biosynthetic process"/>
    <property type="evidence" value="ECO:0007669"/>
    <property type="project" value="InterPro"/>
</dbReference>
<feature type="region of interest" description="N-terminal hotdog fold" evidence="7">
    <location>
        <begin position="1263"/>
        <end position="1388"/>
    </location>
</feature>
<dbReference type="InterPro" id="IPR001227">
    <property type="entry name" value="Ac_transferase_dom_sf"/>
</dbReference>
<dbReference type="Pfam" id="PF18558">
    <property type="entry name" value="HTH_51"/>
    <property type="match status" value="1"/>
</dbReference>
<dbReference type="SUPFAM" id="SSF52151">
    <property type="entry name" value="FabD/lysophospholipase-like"/>
    <property type="match status" value="1"/>
</dbReference>
<dbReference type="InterPro" id="IPR041068">
    <property type="entry name" value="HTH_51"/>
</dbReference>
<keyword evidence="2" id="KW-0596">Phosphopantetheine</keyword>
<dbReference type="SUPFAM" id="SSF53474">
    <property type="entry name" value="alpha/beta-Hydrolases"/>
    <property type="match status" value="1"/>
</dbReference>
<feature type="domain" description="Ketosynthase family 3 (KS3)" evidence="9">
    <location>
        <begin position="366"/>
        <end position="782"/>
    </location>
</feature>
<reference evidence="12" key="1">
    <citation type="journal article" date="2017" name="Nat. Microbiol.">
        <title>Global analysis of biosynthetic gene clusters reveals vast potential of secondary metabolite production in Penicillium species.</title>
        <authorList>
            <person name="Nielsen J.C."/>
            <person name="Grijseels S."/>
            <person name="Prigent S."/>
            <person name="Ji B."/>
            <person name="Dainat J."/>
            <person name="Nielsen K.F."/>
            <person name="Frisvad J.C."/>
            <person name="Workman M."/>
            <person name="Nielsen J."/>
        </authorList>
    </citation>
    <scope>NUCLEOTIDE SEQUENCE [LARGE SCALE GENOMIC DNA]</scope>
    <source>
        <strain evidence="12">IBT 29525</strain>
    </source>
</reference>
<protein>
    <submittedName>
        <fullName evidence="11">Uncharacterized protein</fullName>
    </submittedName>
</protein>
<organism evidence="11 12">
    <name type="scientific">Penicillium solitum</name>
    <dbReference type="NCBI Taxonomy" id="60172"/>
    <lineage>
        <taxon>Eukaryota</taxon>
        <taxon>Fungi</taxon>
        <taxon>Dikarya</taxon>
        <taxon>Ascomycota</taxon>
        <taxon>Pezizomycotina</taxon>
        <taxon>Eurotiomycetes</taxon>
        <taxon>Eurotiomycetidae</taxon>
        <taxon>Eurotiales</taxon>
        <taxon>Aspergillaceae</taxon>
        <taxon>Penicillium</taxon>
    </lineage>
</organism>
<keyword evidence="5" id="KW-0808">Transferase</keyword>
<dbReference type="PROSITE" id="PS52004">
    <property type="entry name" value="KS3_2"/>
    <property type="match status" value="1"/>
</dbReference>
<dbReference type="SUPFAM" id="SSF53335">
    <property type="entry name" value="S-adenosyl-L-methionine-dependent methyltransferases"/>
    <property type="match status" value="1"/>
</dbReference>
<dbReference type="Pfam" id="PF21089">
    <property type="entry name" value="PKS_DH_N"/>
    <property type="match status" value="1"/>
</dbReference>
<evidence type="ECO:0000256" key="2">
    <source>
        <dbReference type="ARBA" id="ARBA00022450"/>
    </source>
</evidence>
<gene>
    <name evidence="11" type="ORF">PENSOL_c045G08199</name>
</gene>
<dbReference type="InterPro" id="IPR020807">
    <property type="entry name" value="PKS_DH"/>
</dbReference>
<feature type="domain" description="Carrier" evidence="8">
    <location>
        <begin position="1609"/>
        <end position="1686"/>
    </location>
</feature>
<evidence type="ECO:0000256" key="5">
    <source>
        <dbReference type="ARBA" id="ARBA00022679"/>
    </source>
</evidence>
<dbReference type="OrthoDB" id="429813at2759"/>
<dbReference type="InterPro" id="IPR029058">
    <property type="entry name" value="AB_hydrolase_fold"/>
</dbReference>
<keyword evidence="12" id="KW-1185">Reference proteome</keyword>
<evidence type="ECO:0000256" key="6">
    <source>
        <dbReference type="ARBA" id="ARBA00023268"/>
    </source>
</evidence>
<evidence type="ECO:0000313" key="11">
    <source>
        <dbReference type="EMBL" id="OQD92048.1"/>
    </source>
</evidence>
<evidence type="ECO:0000256" key="4">
    <source>
        <dbReference type="ARBA" id="ARBA00022603"/>
    </source>
</evidence>
<dbReference type="GO" id="GO:0032259">
    <property type="term" value="P:methylation"/>
    <property type="evidence" value="ECO:0007669"/>
    <property type="project" value="UniProtKB-KW"/>
</dbReference>
<dbReference type="PROSITE" id="PS50075">
    <property type="entry name" value="CARRIER"/>
    <property type="match status" value="1"/>
</dbReference>
<feature type="active site" description="Proton acceptor; for dehydratase activity" evidence="7">
    <location>
        <position position="1294"/>
    </location>
</feature>
<evidence type="ECO:0000256" key="7">
    <source>
        <dbReference type="PROSITE-ProRule" id="PRU01363"/>
    </source>
</evidence>
<dbReference type="EMBL" id="MDYO01000045">
    <property type="protein sequence ID" value="OQD92048.1"/>
    <property type="molecule type" value="Genomic_DNA"/>
</dbReference>
<dbReference type="SMART" id="SM00826">
    <property type="entry name" value="PKS_DH"/>
    <property type="match status" value="1"/>
</dbReference>
<dbReference type="GO" id="GO:0031177">
    <property type="term" value="F:phosphopantetheine binding"/>
    <property type="evidence" value="ECO:0007669"/>
    <property type="project" value="InterPro"/>
</dbReference>
<evidence type="ECO:0000259" key="10">
    <source>
        <dbReference type="PROSITE" id="PS52019"/>
    </source>
</evidence>
<dbReference type="InterPro" id="IPR029063">
    <property type="entry name" value="SAM-dependent_MTases_sf"/>
</dbReference>
<dbReference type="InterPro" id="IPR036736">
    <property type="entry name" value="ACP-like_sf"/>
</dbReference>
<feature type="domain" description="PKS/mFAS DH" evidence="10">
    <location>
        <begin position="1263"/>
        <end position="1567"/>
    </location>
</feature>
<evidence type="ECO:0000313" key="12">
    <source>
        <dbReference type="Proteomes" id="UP000191612"/>
    </source>
</evidence>
<dbReference type="InterPro" id="IPR049551">
    <property type="entry name" value="PKS_DH_C"/>
</dbReference>
<dbReference type="InterPro" id="IPR049900">
    <property type="entry name" value="PKS_mFAS_DH"/>
</dbReference>
<evidence type="ECO:0000259" key="8">
    <source>
        <dbReference type="PROSITE" id="PS50075"/>
    </source>
</evidence>
<dbReference type="Gene3D" id="3.10.129.110">
    <property type="entry name" value="Polyketide synthase dehydratase"/>
    <property type="match status" value="1"/>
</dbReference>
<dbReference type="InterPro" id="IPR016036">
    <property type="entry name" value="Malonyl_transacylase_ACP-bd"/>
</dbReference>
<dbReference type="GO" id="GO:0004315">
    <property type="term" value="F:3-oxoacyl-[acyl-carrier-protein] synthase activity"/>
    <property type="evidence" value="ECO:0007669"/>
    <property type="project" value="InterPro"/>
</dbReference>
<evidence type="ECO:0000256" key="3">
    <source>
        <dbReference type="ARBA" id="ARBA00022553"/>
    </source>
</evidence>
<keyword evidence="3" id="KW-0597">Phosphoprotein</keyword>
<dbReference type="PROSITE" id="PS52019">
    <property type="entry name" value="PKS_MFAS_DH"/>
    <property type="match status" value="1"/>
</dbReference>
<dbReference type="InterPro" id="IPR049552">
    <property type="entry name" value="PKS_DH_N"/>
</dbReference>
<dbReference type="InterPro" id="IPR014031">
    <property type="entry name" value="Ketoacyl_synth_C"/>
</dbReference>
<evidence type="ECO:0000256" key="1">
    <source>
        <dbReference type="ARBA" id="ARBA00004721"/>
    </source>
</evidence>
<dbReference type="Gene3D" id="3.40.50.1820">
    <property type="entry name" value="alpha/beta hydrolase"/>
    <property type="match status" value="1"/>
</dbReference>
<name>A0A1V6QS59_9EURO</name>
<dbReference type="CDD" id="cd00833">
    <property type="entry name" value="PKS"/>
    <property type="match status" value="1"/>
</dbReference>
<comment type="pathway">
    <text evidence="1">Secondary metabolite biosynthesis; terpenoid biosynthesis.</text>
</comment>
<dbReference type="GO" id="GO:0016787">
    <property type="term" value="F:hydrolase activity"/>
    <property type="evidence" value="ECO:0007669"/>
    <property type="project" value="InterPro"/>
</dbReference>
<dbReference type="Gene3D" id="3.30.70.3290">
    <property type="match status" value="1"/>
</dbReference>
<dbReference type="SUPFAM" id="SSF53901">
    <property type="entry name" value="Thiolase-like"/>
    <property type="match status" value="1"/>
</dbReference>
<dbReference type="InterPro" id="IPR013094">
    <property type="entry name" value="AB_hydrolase_3"/>
</dbReference>
<dbReference type="InterPro" id="IPR018201">
    <property type="entry name" value="Ketoacyl_synth_AS"/>
</dbReference>
<dbReference type="InterPro" id="IPR009081">
    <property type="entry name" value="PP-bd_ACP"/>
</dbReference>
<dbReference type="InterPro" id="IPR016035">
    <property type="entry name" value="Acyl_Trfase/lysoPLipase"/>
</dbReference>
<dbReference type="Gene3D" id="3.40.50.150">
    <property type="entry name" value="Vaccinia Virus protein VP39"/>
    <property type="match status" value="1"/>
</dbReference>
<dbReference type="InterPro" id="IPR020806">
    <property type="entry name" value="PKS_PP-bd"/>
</dbReference>
<dbReference type="InterPro" id="IPR014030">
    <property type="entry name" value="Ketoacyl_synth_N"/>
</dbReference>
<dbReference type="PANTHER" id="PTHR43775">
    <property type="entry name" value="FATTY ACID SYNTHASE"/>
    <property type="match status" value="1"/>
</dbReference>
<dbReference type="Pfam" id="PF00109">
    <property type="entry name" value="ketoacyl-synt"/>
    <property type="match status" value="1"/>
</dbReference>
<dbReference type="SUPFAM" id="SSF55048">
    <property type="entry name" value="Probable ACP-binding domain of malonyl-CoA ACP transacylase"/>
    <property type="match status" value="1"/>
</dbReference>
<dbReference type="InterPro" id="IPR014043">
    <property type="entry name" value="Acyl_transferase_dom"/>
</dbReference>
<proteinExistence type="predicted"/>
<dbReference type="Gene3D" id="1.10.1200.10">
    <property type="entry name" value="ACP-like"/>
    <property type="match status" value="1"/>
</dbReference>
<dbReference type="Pfam" id="PF07859">
    <property type="entry name" value="Abhydrolase_3"/>
    <property type="match status" value="1"/>
</dbReference>